<name>B0C5F6_ACAM1</name>
<keyword evidence="1" id="KW-1133">Transmembrane helix</keyword>
<dbReference type="AlphaFoldDB" id="B0C5F6"/>
<reference evidence="2 3" key="1">
    <citation type="journal article" date="2008" name="Proc. Natl. Acad. Sci. U.S.A.">
        <title>Niche adaptation and genome expansion in the chlorophyll d-producing cyanobacterium Acaryochloris marina.</title>
        <authorList>
            <person name="Swingley W.D."/>
            <person name="Chen M."/>
            <person name="Cheung P.C."/>
            <person name="Conrad A.L."/>
            <person name="Dejesa L.C."/>
            <person name="Hao J."/>
            <person name="Honchak B.M."/>
            <person name="Karbach L.E."/>
            <person name="Kurdoglu A."/>
            <person name="Lahiri S."/>
            <person name="Mastrian S.D."/>
            <person name="Miyashita H."/>
            <person name="Page L."/>
            <person name="Ramakrishna P."/>
            <person name="Satoh S."/>
            <person name="Sattley W.M."/>
            <person name="Shimada Y."/>
            <person name="Taylor H.L."/>
            <person name="Tomo T."/>
            <person name="Tsuchiya T."/>
            <person name="Wang Z.T."/>
            <person name="Raymond J."/>
            <person name="Mimuro M."/>
            <person name="Blankenship R.E."/>
            <person name="Touchman J.W."/>
        </authorList>
    </citation>
    <scope>NUCLEOTIDE SEQUENCE [LARGE SCALE GENOMIC DNA]</scope>
    <source>
        <strain evidence="3">MBIC 11017</strain>
    </source>
</reference>
<keyword evidence="3" id="KW-1185">Reference proteome</keyword>
<evidence type="ECO:0000256" key="1">
    <source>
        <dbReference type="SAM" id="Phobius"/>
    </source>
</evidence>
<accession>B0C5F6</accession>
<keyword evidence="1" id="KW-0812">Transmembrane</keyword>
<evidence type="ECO:0000313" key="2">
    <source>
        <dbReference type="EMBL" id="ABW27532.1"/>
    </source>
</evidence>
<dbReference type="KEGG" id="amr:AM1_2524"/>
<keyword evidence="1" id="KW-0472">Membrane</keyword>
<dbReference type="RefSeq" id="WP_012162991.1">
    <property type="nucleotide sequence ID" value="NC_009925.1"/>
</dbReference>
<dbReference type="OrthoDB" id="489567at2"/>
<dbReference type="EMBL" id="CP000828">
    <property type="protein sequence ID" value="ABW27532.1"/>
    <property type="molecule type" value="Genomic_DNA"/>
</dbReference>
<dbReference type="Proteomes" id="UP000000268">
    <property type="component" value="Chromosome"/>
</dbReference>
<dbReference type="HOGENOM" id="CLU_1691637_0_0_3"/>
<feature type="transmembrane region" description="Helical" evidence="1">
    <location>
        <begin position="7"/>
        <end position="25"/>
    </location>
</feature>
<sequence>MPQLGQVVGYSLGILGLTLSGYPLMACELPQKYDPTVNHMPLIQDQKTLQKYGSQTVTLQGRYVAQKQIPDITSAGIWNPEQPPIPHIRATIVLNDGTSVFLYPPTHKQSLRSPAEADQFDQQTVRVEGTVEVNTVGSSASRWVIRPVEIQLASP</sequence>
<protein>
    <submittedName>
        <fullName evidence="2">Uncharacterized protein</fullName>
    </submittedName>
</protein>
<evidence type="ECO:0000313" key="3">
    <source>
        <dbReference type="Proteomes" id="UP000000268"/>
    </source>
</evidence>
<organism evidence="2 3">
    <name type="scientific">Acaryochloris marina (strain MBIC 11017)</name>
    <dbReference type="NCBI Taxonomy" id="329726"/>
    <lineage>
        <taxon>Bacteria</taxon>
        <taxon>Bacillati</taxon>
        <taxon>Cyanobacteriota</taxon>
        <taxon>Cyanophyceae</taxon>
        <taxon>Acaryochloridales</taxon>
        <taxon>Acaryochloridaceae</taxon>
        <taxon>Acaryochloris</taxon>
    </lineage>
</organism>
<proteinExistence type="predicted"/>
<gene>
    <name evidence="2" type="ordered locus">AM1_2524</name>
</gene>